<keyword evidence="2" id="KW-0238">DNA-binding</keyword>
<keyword evidence="3" id="KW-0804">Transcription</keyword>
<dbReference type="PRINTS" id="PR00032">
    <property type="entry name" value="HTHARAC"/>
</dbReference>
<dbReference type="SUPFAM" id="SSF46689">
    <property type="entry name" value="Homeodomain-like"/>
    <property type="match status" value="2"/>
</dbReference>
<keyword evidence="6" id="KW-1185">Reference proteome</keyword>
<dbReference type="Pfam" id="PF12833">
    <property type="entry name" value="HTH_18"/>
    <property type="match status" value="1"/>
</dbReference>
<dbReference type="InterPro" id="IPR037923">
    <property type="entry name" value="HTH-like"/>
</dbReference>
<evidence type="ECO:0000313" key="5">
    <source>
        <dbReference type="EMBL" id="MFC7152358.1"/>
    </source>
</evidence>
<dbReference type="Gene3D" id="2.60.120.10">
    <property type="entry name" value="Jelly Rolls"/>
    <property type="match status" value="1"/>
</dbReference>
<evidence type="ECO:0000313" key="6">
    <source>
        <dbReference type="Proteomes" id="UP001596378"/>
    </source>
</evidence>
<keyword evidence="1" id="KW-0805">Transcription regulation</keyword>
<accession>A0ABW2FGV5</accession>
<dbReference type="SMART" id="SM00342">
    <property type="entry name" value="HTH_ARAC"/>
    <property type="match status" value="1"/>
</dbReference>
<organism evidence="5 6">
    <name type="scientific">Cohnella cellulosilytica</name>
    <dbReference type="NCBI Taxonomy" id="986710"/>
    <lineage>
        <taxon>Bacteria</taxon>
        <taxon>Bacillati</taxon>
        <taxon>Bacillota</taxon>
        <taxon>Bacilli</taxon>
        <taxon>Bacillales</taxon>
        <taxon>Paenibacillaceae</taxon>
        <taxon>Cohnella</taxon>
    </lineage>
</organism>
<gene>
    <name evidence="5" type="ORF">ACFQMJ_27815</name>
</gene>
<name>A0ABW2FGV5_9BACL</name>
<dbReference type="InterPro" id="IPR020449">
    <property type="entry name" value="Tscrpt_reg_AraC-type_HTH"/>
</dbReference>
<dbReference type="InterPro" id="IPR003313">
    <property type="entry name" value="AraC-bd"/>
</dbReference>
<proteinExistence type="predicted"/>
<sequence length="283" mass="32684">MNKLTPIGLEPGLFLYRHKHSDPESYWHHAHRGIEILYIYEGHGEIRVDNQTYAIEAHSLVWFQPYQLHRVAVPPLPNRAYVRSNLTFDPQFVLRYLAPFPELEQFFRMLWNGYLPRQYFPSLRDTPLAELLLELHDAAGETAPDREEEVGLLMLSLLRLLKKHLFADETAGDLPSRARSHAERIAEWLDAHYKKPFRLEALASGLHLSPYHVSHVFKKSTGMTPSDYLTRRRIREACVLLANTSLPVGEIAAQLGGLSASYFSQLFKRIKGLSPDQYRKSIR</sequence>
<evidence type="ECO:0000256" key="1">
    <source>
        <dbReference type="ARBA" id="ARBA00023015"/>
    </source>
</evidence>
<protein>
    <submittedName>
        <fullName evidence="5">AraC family transcriptional regulator</fullName>
    </submittedName>
</protein>
<dbReference type="CDD" id="cd02208">
    <property type="entry name" value="cupin_RmlC-like"/>
    <property type="match status" value="1"/>
</dbReference>
<comment type="caution">
    <text evidence="5">The sequence shown here is derived from an EMBL/GenBank/DDBJ whole genome shotgun (WGS) entry which is preliminary data.</text>
</comment>
<dbReference type="PANTHER" id="PTHR43280:SF2">
    <property type="entry name" value="HTH-TYPE TRANSCRIPTIONAL REGULATOR EXSA"/>
    <property type="match status" value="1"/>
</dbReference>
<evidence type="ECO:0000259" key="4">
    <source>
        <dbReference type="PROSITE" id="PS01124"/>
    </source>
</evidence>
<dbReference type="Proteomes" id="UP001596378">
    <property type="component" value="Unassembled WGS sequence"/>
</dbReference>
<dbReference type="InterPro" id="IPR009057">
    <property type="entry name" value="Homeodomain-like_sf"/>
</dbReference>
<dbReference type="PANTHER" id="PTHR43280">
    <property type="entry name" value="ARAC-FAMILY TRANSCRIPTIONAL REGULATOR"/>
    <property type="match status" value="1"/>
</dbReference>
<dbReference type="RefSeq" id="WP_378044642.1">
    <property type="nucleotide sequence ID" value="NZ_JBHMDN010000005.1"/>
</dbReference>
<evidence type="ECO:0000256" key="3">
    <source>
        <dbReference type="ARBA" id="ARBA00023163"/>
    </source>
</evidence>
<dbReference type="InterPro" id="IPR018060">
    <property type="entry name" value="HTH_AraC"/>
</dbReference>
<dbReference type="Pfam" id="PF02311">
    <property type="entry name" value="AraC_binding"/>
    <property type="match status" value="1"/>
</dbReference>
<reference evidence="6" key="1">
    <citation type="journal article" date="2019" name="Int. J. Syst. Evol. Microbiol.">
        <title>The Global Catalogue of Microorganisms (GCM) 10K type strain sequencing project: providing services to taxonomists for standard genome sequencing and annotation.</title>
        <authorList>
            <consortium name="The Broad Institute Genomics Platform"/>
            <consortium name="The Broad Institute Genome Sequencing Center for Infectious Disease"/>
            <person name="Wu L."/>
            <person name="Ma J."/>
        </authorList>
    </citation>
    <scope>NUCLEOTIDE SEQUENCE [LARGE SCALE GENOMIC DNA]</scope>
    <source>
        <strain evidence="6">KCTC 12907</strain>
    </source>
</reference>
<feature type="domain" description="HTH araC/xylS-type" evidence="4">
    <location>
        <begin position="183"/>
        <end position="281"/>
    </location>
</feature>
<evidence type="ECO:0000256" key="2">
    <source>
        <dbReference type="ARBA" id="ARBA00023125"/>
    </source>
</evidence>
<dbReference type="EMBL" id="JBHTAI010000022">
    <property type="protein sequence ID" value="MFC7152358.1"/>
    <property type="molecule type" value="Genomic_DNA"/>
</dbReference>
<dbReference type="InterPro" id="IPR014710">
    <property type="entry name" value="RmlC-like_jellyroll"/>
</dbReference>
<dbReference type="Gene3D" id="1.10.10.60">
    <property type="entry name" value="Homeodomain-like"/>
    <property type="match status" value="2"/>
</dbReference>
<dbReference type="SUPFAM" id="SSF51215">
    <property type="entry name" value="Regulatory protein AraC"/>
    <property type="match status" value="1"/>
</dbReference>
<dbReference type="PROSITE" id="PS01124">
    <property type="entry name" value="HTH_ARAC_FAMILY_2"/>
    <property type="match status" value="1"/>
</dbReference>